<reference evidence="1" key="1">
    <citation type="submission" date="2018-05" db="EMBL/GenBank/DDBJ databases">
        <authorList>
            <person name="Lanie J.A."/>
            <person name="Ng W.-L."/>
            <person name="Kazmierczak K.M."/>
            <person name="Andrzejewski T.M."/>
            <person name="Davidsen T.M."/>
            <person name="Wayne K.J."/>
            <person name="Tettelin H."/>
            <person name="Glass J.I."/>
            <person name="Rusch D."/>
            <person name="Podicherti R."/>
            <person name="Tsui H.-C.T."/>
            <person name="Winkler M.E."/>
        </authorList>
    </citation>
    <scope>NUCLEOTIDE SEQUENCE</scope>
</reference>
<dbReference type="Pfam" id="PF19649">
    <property type="entry name" value="DUF6152"/>
    <property type="match status" value="1"/>
</dbReference>
<accession>A0A382FVJ2</accession>
<protein>
    <submittedName>
        <fullName evidence="1">Uncharacterized protein</fullName>
    </submittedName>
</protein>
<dbReference type="AlphaFoldDB" id="A0A382FVJ2"/>
<name>A0A382FVJ2_9ZZZZ</name>
<dbReference type="EMBL" id="UINC01051889">
    <property type="protein sequence ID" value="SVB66575.1"/>
    <property type="molecule type" value="Genomic_DNA"/>
</dbReference>
<evidence type="ECO:0000313" key="1">
    <source>
        <dbReference type="EMBL" id="SVB66575.1"/>
    </source>
</evidence>
<dbReference type="InterPro" id="IPR046150">
    <property type="entry name" value="DUF6152"/>
</dbReference>
<sequence length="123" mass="13911">MRFSLINFGFIVSLVWISNTWAHHSHGNYQMTEYTYLEGVVQEMYWINPHAWIYLEVIGSGNNSTVWALETAGASRLSNIGLSRDTIKEGDTISVRCHQLRDGSNGCLLGFLTPEGGEEKLWD</sequence>
<gene>
    <name evidence="1" type="ORF">METZ01_LOCUS219429</name>
</gene>
<organism evidence="1">
    <name type="scientific">marine metagenome</name>
    <dbReference type="NCBI Taxonomy" id="408172"/>
    <lineage>
        <taxon>unclassified sequences</taxon>
        <taxon>metagenomes</taxon>
        <taxon>ecological metagenomes</taxon>
    </lineage>
</organism>
<proteinExistence type="predicted"/>